<name>A0A9P9IA23_9PLEO</name>
<evidence type="ECO:0000256" key="1">
    <source>
        <dbReference type="ARBA" id="ARBA00023242"/>
    </source>
</evidence>
<dbReference type="InterPro" id="IPR007219">
    <property type="entry name" value="XnlR_reg_dom"/>
</dbReference>
<dbReference type="OrthoDB" id="39175at2759"/>
<dbReference type="Proteomes" id="UP000700596">
    <property type="component" value="Unassembled WGS sequence"/>
</dbReference>
<feature type="compositionally biased region" description="Polar residues" evidence="2">
    <location>
        <begin position="94"/>
        <end position="107"/>
    </location>
</feature>
<organism evidence="4 5">
    <name type="scientific">Dendryphion nanum</name>
    <dbReference type="NCBI Taxonomy" id="256645"/>
    <lineage>
        <taxon>Eukaryota</taxon>
        <taxon>Fungi</taxon>
        <taxon>Dikarya</taxon>
        <taxon>Ascomycota</taxon>
        <taxon>Pezizomycotina</taxon>
        <taxon>Dothideomycetes</taxon>
        <taxon>Pleosporomycetidae</taxon>
        <taxon>Pleosporales</taxon>
        <taxon>Torulaceae</taxon>
        <taxon>Dendryphion</taxon>
    </lineage>
</organism>
<accession>A0A9P9IA23</accession>
<feature type="region of interest" description="Disordered" evidence="2">
    <location>
        <begin position="89"/>
        <end position="128"/>
    </location>
</feature>
<dbReference type="InterPro" id="IPR050987">
    <property type="entry name" value="AtrR-like"/>
</dbReference>
<dbReference type="Pfam" id="PF04082">
    <property type="entry name" value="Fungal_trans"/>
    <property type="match status" value="1"/>
</dbReference>
<dbReference type="GO" id="GO:0003677">
    <property type="term" value="F:DNA binding"/>
    <property type="evidence" value="ECO:0007669"/>
    <property type="project" value="InterPro"/>
</dbReference>
<gene>
    <name evidence="4" type="ORF">B0J11DRAFT_147274</name>
</gene>
<reference evidence="4" key="1">
    <citation type="journal article" date="2021" name="Nat. Commun.">
        <title>Genetic determinants of endophytism in the Arabidopsis root mycobiome.</title>
        <authorList>
            <person name="Mesny F."/>
            <person name="Miyauchi S."/>
            <person name="Thiergart T."/>
            <person name="Pickel B."/>
            <person name="Atanasova L."/>
            <person name="Karlsson M."/>
            <person name="Huettel B."/>
            <person name="Barry K.W."/>
            <person name="Haridas S."/>
            <person name="Chen C."/>
            <person name="Bauer D."/>
            <person name="Andreopoulos W."/>
            <person name="Pangilinan J."/>
            <person name="LaButti K."/>
            <person name="Riley R."/>
            <person name="Lipzen A."/>
            <person name="Clum A."/>
            <person name="Drula E."/>
            <person name="Henrissat B."/>
            <person name="Kohler A."/>
            <person name="Grigoriev I.V."/>
            <person name="Martin F.M."/>
            <person name="Hacquard S."/>
        </authorList>
    </citation>
    <scope>NUCLEOTIDE SEQUENCE</scope>
    <source>
        <strain evidence="4">MPI-CAGE-CH-0243</strain>
    </source>
</reference>
<keyword evidence="1" id="KW-0539">Nucleus</keyword>
<dbReference type="GO" id="GO:0008270">
    <property type="term" value="F:zinc ion binding"/>
    <property type="evidence" value="ECO:0007669"/>
    <property type="project" value="InterPro"/>
</dbReference>
<comment type="caution">
    <text evidence="4">The sequence shown here is derived from an EMBL/GenBank/DDBJ whole genome shotgun (WGS) entry which is preliminary data.</text>
</comment>
<sequence length="716" mass="80351">MLNMTSNECKRCKVKCVQLEDDADCQRCATLNISCIIVQTAVHSAKIKEKEKEKQKLTTNEDYCQLKEEVGTLRQQLTNLTATVTSILHRESSRSVASNTSTPSGHSTHPDHISPISPRVGPPKQPQFVGPTRSAFSFGIAKSALNRMGIPTEEHMPTCQSSDASSREATPQHVPEAVVETVLTKSDCLLQFSNDEISQFIAVYHEEVVSCQPIIDTRILMHNYPHILDLLRSLDQSTVDSSKIGKKDIHMLKVVAATAITHEATGDRELCDRLIASVEHDVGKISSHSAVELKDIQIMAMLSIYFCHLGEELFAWRAIGRAARQSLEMGLHRKQSLETHFPEEDSRNFAAQVFWVVYALDRRWSFGTSLSFALNDRDIDIKLPEPGKEHPYLNCMVTYGRLCSRVWEALPPYGSSSQLIPKETEDYLDFVTQNWFDSIPPDLQFKHPRLGLAPRSQPRILHRLRTLCYLRGNYMRLLIHRHHVLSPENIKANMKNARMVVNIAEDSIGALVHMNYTTDIYVRQQAIYHFYLLSSLAVMLLAVCHAPSMFAETCRESFASAVELVRGFSSHSSASNRLWKSIRGLLPVVRSLESRANAVVHHSDSLGRVIQCSTEPIDQTTRTSEHSHHQVADTEDVVQASHTFWNNDSEHSSGGFGTSPPDIYNLSNDLMSLYDAFGSAGMDPSIQVDPTADTFGSQNYPIWDVGEISRHFEGLI</sequence>
<dbReference type="PANTHER" id="PTHR46910:SF13">
    <property type="entry name" value="SPECIFIC TRANSCRIPTION FACTOR, PUTATIVE (AFU_ORTHOLOGUE AFUA_4G06190)-RELATED"/>
    <property type="match status" value="1"/>
</dbReference>
<dbReference type="SMART" id="SM00906">
    <property type="entry name" value="Fungal_trans"/>
    <property type="match status" value="1"/>
</dbReference>
<dbReference type="AlphaFoldDB" id="A0A9P9IA23"/>
<dbReference type="EMBL" id="JAGMWT010000019">
    <property type="protein sequence ID" value="KAH7113326.1"/>
    <property type="molecule type" value="Genomic_DNA"/>
</dbReference>
<evidence type="ECO:0000259" key="3">
    <source>
        <dbReference type="SMART" id="SM00906"/>
    </source>
</evidence>
<evidence type="ECO:0000256" key="2">
    <source>
        <dbReference type="SAM" id="MobiDB-lite"/>
    </source>
</evidence>
<evidence type="ECO:0000313" key="4">
    <source>
        <dbReference type="EMBL" id="KAH7113326.1"/>
    </source>
</evidence>
<dbReference type="GO" id="GO:0003700">
    <property type="term" value="F:DNA-binding transcription factor activity"/>
    <property type="evidence" value="ECO:0007669"/>
    <property type="project" value="InterPro"/>
</dbReference>
<proteinExistence type="predicted"/>
<evidence type="ECO:0000313" key="5">
    <source>
        <dbReference type="Proteomes" id="UP000700596"/>
    </source>
</evidence>
<protein>
    <submittedName>
        <fullName evidence="4">Fungal-specific transcription factor domain-containing protein</fullName>
    </submittedName>
</protein>
<dbReference type="CDD" id="cd12148">
    <property type="entry name" value="fungal_TF_MHR"/>
    <property type="match status" value="1"/>
</dbReference>
<dbReference type="PANTHER" id="PTHR46910">
    <property type="entry name" value="TRANSCRIPTION FACTOR PDR1"/>
    <property type="match status" value="1"/>
</dbReference>
<feature type="domain" description="Xylanolytic transcriptional activator regulatory" evidence="3">
    <location>
        <begin position="315"/>
        <end position="390"/>
    </location>
</feature>
<keyword evidence="5" id="KW-1185">Reference proteome</keyword>
<dbReference type="GO" id="GO:0006351">
    <property type="term" value="P:DNA-templated transcription"/>
    <property type="evidence" value="ECO:0007669"/>
    <property type="project" value="InterPro"/>
</dbReference>